<dbReference type="PANTHER" id="PTHR10891">
    <property type="entry name" value="EF-HAND CALCIUM-BINDING DOMAIN CONTAINING PROTEIN"/>
    <property type="match status" value="1"/>
</dbReference>
<dbReference type="FunFam" id="1.10.238.10:FF:000178">
    <property type="entry name" value="Calmodulin-2 A"/>
    <property type="match status" value="1"/>
</dbReference>
<accession>A0A4S4DQD1</accession>
<dbReference type="STRING" id="542762.A0A4S4DQD1"/>
<feature type="domain" description="EF-hand" evidence="4">
    <location>
        <begin position="152"/>
        <end position="185"/>
    </location>
</feature>
<keyword evidence="2" id="KW-0677">Repeat</keyword>
<dbReference type="PROSITE" id="PS00018">
    <property type="entry name" value="EF_HAND_1"/>
    <property type="match status" value="3"/>
</dbReference>
<dbReference type="EMBL" id="SDRB02010652">
    <property type="protein sequence ID" value="THG05269.1"/>
    <property type="molecule type" value="Genomic_DNA"/>
</dbReference>
<evidence type="ECO:0000256" key="2">
    <source>
        <dbReference type="ARBA" id="ARBA00022737"/>
    </source>
</evidence>
<dbReference type="SMART" id="SM00054">
    <property type="entry name" value="EFh"/>
    <property type="match status" value="3"/>
</dbReference>
<comment type="caution">
    <text evidence="5">The sequence shown here is derived from an EMBL/GenBank/DDBJ whole genome shotgun (WGS) entry which is preliminary data.</text>
</comment>
<organism evidence="5 6">
    <name type="scientific">Camellia sinensis var. sinensis</name>
    <name type="common">China tea</name>
    <dbReference type="NCBI Taxonomy" id="542762"/>
    <lineage>
        <taxon>Eukaryota</taxon>
        <taxon>Viridiplantae</taxon>
        <taxon>Streptophyta</taxon>
        <taxon>Embryophyta</taxon>
        <taxon>Tracheophyta</taxon>
        <taxon>Spermatophyta</taxon>
        <taxon>Magnoliopsida</taxon>
        <taxon>eudicotyledons</taxon>
        <taxon>Gunneridae</taxon>
        <taxon>Pentapetalae</taxon>
        <taxon>asterids</taxon>
        <taxon>Ericales</taxon>
        <taxon>Theaceae</taxon>
        <taxon>Camellia</taxon>
    </lineage>
</organism>
<evidence type="ECO:0000313" key="5">
    <source>
        <dbReference type="EMBL" id="THG05269.1"/>
    </source>
</evidence>
<feature type="domain" description="EF-hand" evidence="4">
    <location>
        <begin position="45"/>
        <end position="80"/>
    </location>
</feature>
<keyword evidence="1" id="KW-0479">Metal-binding</keyword>
<dbReference type="GO" id="GO:0005509">
    <property type="term" value="F:calcium ion binding"/>
    <property type="evidence" value="ECO:0007669"/>
    <property type="project" value="InterPro"/>
</dbReference>
<dbReference type="GO" id="GO:0043226">
    <property type="term" value="C:organelle"/>
    <property type="evidence" value="ECO:0007669"/>
    <property type="project" value="UniProtKB-ARBA"/>
</dbReference>
<sequence>MAIASFAKSAKWLSKKTLKLITTLLLLRSKSKTTSPSSLPTPKTTTKDEFRQVFHYFDSDGNGKISSEELIAYFEYIGESMSHDEAQRVITEFDKDGDNLLEFGEFVHLMQRDSEGDDDLKRAFEMFEVEKGSGCIKPEGLQQVLNRLGEAKSKEECKAMIRVFDLDGNGMLDFYEFHKMMTPVT</sequence>
<keyword evidence="3" id="KW-0106">Calcium</keyword>
<dbReference type="AlphaFoldDB" id="A0A4S4DQD1"/>
<proteinExistence type="predicted"/>
<dbReference type="InterPro" id="IPR011992">
    <property type="entry name" value="EF-hand-dom_pair"/>
</dbReference>
<reference evidence="5 6" key="1">
    <citation type="journal article" date="2018" name="Proc. Natl. Acad. Sci. U.S.A.">
        <title>Draft genome sequence of Camellia sinensis var. sinensis provides insights into the evolution of the tea genome and tea quality.</title>
        <authorList>
            <person name="Wei C."/>
            <person name="Yang H."/>
            <person name="Wang S."/>
            <person name="Zhao J."/>
            <person name="Liu C."/>
            <person name="Gao L."/>
            <person name="Xia E."/>
            <person name="Lu Y."/>
            <person name="Tai Y."/>
            <person name="She G."/>
            <person name="Sun J."/>
            <person name="Cao H."/>
            <person name="Tong W."/>
            <person name="Gao Q."/>
            <person name="Li Y."/>
            <person name="Deng W."/>
            <person name="Jiang X."/>
            <person name="Wang W."/>
            <person name="Chen Q."/>
            <person name="Zhang S."/>
            <person name="Li H."/>
            <person name="Wu J."/>
            <person name="Wang P."/>
            <person name="Li P."/>
            <person name="Shi C."/>
            <person name="Zheng F."/>
            <person name="Jian J."/>
            <person name="Huang B."/>
            <person name="Shan D."/>
            <person name="Shi M."/>
            <person name="Fang C."/>
            <person name="Yue Y."/>
            <person name="Li F."/>
            <person name="Li D."/>
            <person name="Wei S."/>
            <person name="Han B."/>
            <person name="Jiang C."/>
            <person name="Yin Y."/>
            <person name="Xia T."/>
            <person name="Zhang Z."/>
            <person name="Bennetzen J.L."/>
            <person name="Zhao S."/>
            <person name="Wan X."/>
        </authorList>
    </citation>
    <scope>NUCLEOTIDE SEQUENCE [LARGE SCALE GENOMIC DNA]</scope>
    <source>
        <strain evidence="6">cv. Shuchazao</strain>
        <tissue evidence="5">Leaf</tissue>
    </source>
</reference>
<dbReference type="InterPro" id="IPR039647">
    <property type="entry name" value="EF_hand_pair_protein_CML-like"/>
</dbReference>
<keyword evidence="6" id="KW-1185">Reference proteome</keyword>
<dbReference type="PROSITE" id="PS50222">
    <property type="entry name" value="EF_HAND_2"/>
    <property type="match status" value="3"/>
</dbReference>
<evidence type="ECO:0000256" key="3">
    <source>
        <dbReference type="ARBA" id="ARBA00022837"/>
    </source>
</evidence>
<evidence type="ECO:0000259" key="4">
    <source>
        <dbReference type="PROSITE" id="PS50222"/>
    </source>
</evidence>
<dbReference type="Gene3D" id="1.10.238.10">
    <property type="entry name" value="EF-hand"/>
    <property type="match status" value="2"/>
</dbReference>
<name>A0A4S4DQD1_CAMSN</name>
<dbReference type="InterPro" id="IPR002048">
    <property type="entry name" value="EF_hand_dom"/>
</dbReference>
<gene>
    <name evidence="5" type="ORF">TEA_023823</name>
</gene>
<dbReference type="CDD" id="cd00051">
    <property type="entry name" value="EFh"/>
    <property type="match status" value="2"/>
</dbReference>
<evidence type="ECO:0000256" key="1">
    <source>
        <dbReference type="ARBA" id="ARBA00022723"/>
    </source>
</evidence>
<dbReference type="InterPro" id="IPR018247">
    <property type="entry name" value="EF_Hand_1_Ca_BS"/>
</dbReference>
<dbReference type="Proteomes" id="UP000306102">
    <property type="component" value="Unassembled WGS sequence"/>
</dbReference>
<feature type="domain" description="EF-hand" evidence="4">
    <location>
        <begin position="81"/>
        <end position="116"/>
    </location>
</feature>
<evidence type="ECO:0000313" key="6">
    <source>
        <dbReference type="Proteomes" id="UP000306102"/>
    </source>
</evidence>
<dbReference type="Pfam" id="PF13499">
    <property type="entry name" value="EF-hand_7"/>
    <property type="match status" value="2"/>
</dbReference>
<protein>
    <recommendedName>
        <fullName evidence="4">EF-hand domain-containing protein</fullName>
    </recommendedName>
</protein>
<dbReference type="SUPFAM" id="SSF47473">
    <property type="entry name" value="EF-hand"/>
    <property type="match status" value="1"/>
</dbReference>